<name>A0A0P1I5A6_9RHOB</name>
<keyword evidence="3" id="KW-1185">Reference proteome</keyword>
<dbReference type="SUPFAM" id="SSF55729">
    <property type="entry name" value="Acyl-CoA N-acyltransferases (Nat)"/>
    <property type="match status" value="1"/>
</dbReference>
<gene>
    <name evidence="2" type="ORF">RUE5091_01018</name>
</gene>
<proteinExistence type="predicted"/>
<dbReference type="STRING" id="1715692.RUE5091_01018"/>
<dbReference type="PANTHER" id="PTHR43792:SF1">
    <property type="entry name" value="N-ACETYLTRANSFERASE DOMAIN-CONTAINING PROTEIN"/>
    <property type="match status" value="1"/>
</dbReference>
<sequence length="191" mass="21570">MGMVRTMKLEFQSKRLHFRPLVEGDIDIELALWTDPEVVRFIAGEVSTVEEIRELMPVVTKRAGSGCIGIWCLIEKTTNEKIGHAALLPLPTDAEDTEFEMLQSDQWPDRDIEIGFVLKRSTWGAGYATEACARLVEFAFLEASVETIYATTNHQNLASQNVLKKCGFQDLGLIRAFAGHYPGFKIERQNY</sequence>
<organism evidence="2 3">
    <name type="scientific">Ruegeria denitrificans</name>
    <dbReference type="NCBI Taxonomy" id="1715692"/>
    <lineage>
        <taxon>Bacteria</taxon>
        <taxon>Pseudomonadati</taxon>
        <taxon>Pseudomonadota</taxon>
        <taxon>Alphaproteobacteria</taxon>
        <taxon>Rhodobacterales</taxon>
        <taxon>Roseobacteraceae</taxon>
        <taxon>Ruegeria</taxon>
    </lineage>
</organism>
<dbReference type="Proteomes" id="UP000051260">
    <property type="component" value="Unassembled WGS sequence"/>
</dbReference>
<accession>A0A0P1I5A6</accession>
<dbReference type="PANTHER" id="PTHR43792">
    <property type="entry name" value="GNAT FAMILY, PUTATIVE (AFU_ORTHOLOGUE AFUA_3G00765)-RELATED-RELATED"/>
    <property type="match status" value="1"/>
</dbReference>
<evidence type="ECO:0000313" key="2">
    <source>
        <dbReference type="EMBL" id="CUJ90717.1"/>
    </source>
</evidence>
<reference evidence="3" key="1">
    <citation type="submission" date="2015-09" db="EMBL/GenBank/DDBJ databases">
        <authorList>
            <person name="Rodrigo-Torres L."/>
            <person name="Arahal D.R."/>
        </authorList>
    </citation>
    <scope>NUCLEOTIDE SEQUENCE [LARGE SCALE GENOMIC DNA]</scope>
    <source>
        <strain evidence="3">CECT 5091</strain>
    </source>
</reference>
<dbReference type="InterPro" id="IPR051531">
    <property type="entry name" value="N-acetyltransferase"/>
</dbReference>
<evidence type="ECO:0000259" key="1">
    <source>
        <dbReference type="PROSITE" id="PS51186"/>
    </source>
</evidence>
<dbReference type="PROSITE" id="PS51186">
    <property type="entry name" value="GNAT"/>
    <property type="match status" value="1"/>
</dbReference>
<dbReference type="InterPro" id="IPR000182">
    <property type="entry name" value="GNAT_dom"/>
</dbReference>
<keyword evidence="2" id="KW-0808">Transferase</keyword>
<dbReference type="EMBL" id="CYUD01000003">
    <property type="protein sequence ID" value="CUJ90717.1"/>
    <property type="molecule type" value="Genomic_DNA"/>
</dbReference>
<dbReference type="AlphaFoldDB" id="A0A0P1I5A6"/>
<feature type="domain" description="N-acetyltransferase" evidence="1">
    <location>
        <begin position="16"/>
        <end position="191"/>
    </location>
</feature>
<dbReference type="Pfam" id="PF13302">
    <property type="entry name" value="Acetyltransf_3"/>
    <property type="match status" value="1"/>
</dbReference>
<evidence type="ECO:0000313" key="3">
    <source>
        <dbReference type="Proteomes" id="UP000051260"/>
    </source>
</evidence>
<dbReference type="InterPro" id="IPR016181">
    <property type="entry name" value="Acyl_CoA_acyltransferase"/>
</dbReference>
<protein>
    <submittedName>
        <fullName evidence="2">Acetyltransferase (GNAT) family protein</fullName>
    </submittedName>
</protein>
<dbReference type="Gene3D" id="3.40.630.30">
    <property type="match status" value="1"/>
</dbReference>
<dbReference type="GO" id="GO:0016747">
    <property type="term" value="F:acyltransferase activity, transferring groups other than amino-acyl groups"/>
    <property type="evidence" value="ECO:0007669"/>
    <property type="project" value="InterPro"/>
</dbReference>